<dbReference type="PATRIC" id="fig|1263867.3.peg.2467"/>
<dbReference type="AlphaFoldDB" id="M2AW41"/>
<proteinExistence type="predicted"/>
<sequence length="67" mass="7153">MYVGLPSPTKRLVDQAVDSIRFADGAISRGAIVLGYRDEPNAIAFWLSQATGCNSTGLESHRTGDAQ</sequence>
<evidence type="ECO:0000313" key="2">
    <source>
        <dbReference type="Proteomes" id="UP000011529"/>
    </source>
</evidence>
<protein>
    <submittedName>
        <fullName evidence="1">Uncharacterized protein</fullName>
    </submittedName>
</protein>
<reference evidence="1" key="1">
    <citation type="submission" date="2012-11" db="EMBL/GenBank/DDBJ databases">
        <title>Permanent draft genomes of Rhodopirellula europaea strain SH398 and 6C.</title>
        <authorList>
            <person name="Richter M."/>
            <person name="Richter-Heitmann T."/>
            <person name="Frank C."/>
            <person name="Harder J."/>
            <person name="Glockner F.O."/>
        </authorList>
    </citation>
    <scope>NUCLEOTIDE SEQUENCE</scope>
    <source>
        <strain evidence="1">6C</strain>
    </source>
</reference>
<dbReference type="EMBL" id="ANMO01000113">
    <property type="protein sequence ID" value="EMB16912.1"/>
    <property type="molecule type" value="Genomic_DNA"/>
</dbReference>
<organism evidence="1 2">
    <name type="scientific">Rhodopirellula europaea 6C</name>
    <dbReference type="NCBI Taxonomy" id="1263867"/>
    <lineage>
        <taxon>Bacteria</taxon>
        <taxon>Pseudomonadati</taxon>
        <taxon>Planctomycetota</taxon>
        <taxon>Planctomycetia</taxon>
        <taxon>Pirellulales</taxon>
        <taxon>Pirellulaceae</taxon>
        <taxon>Rhodopirellula</taxon>
    </lineage>
</organism>
<evidence type="ECO:0000313" key="1">
    <source>
        <dbReference type="EMBL" id="EMB16912.1"/>
    </source>
</evidence>
<keyword evidence="2" id="KW-1185">Reference proteome</keyword>
<gene>
    <name evidence="1" type="ORF">RE6C_02315</name>
</gene>
<reference evidence="1" key="2">
    <citation type="journal article" date="2013" name="Mar. Genomics">
        <title>Expression of sulfatases in Rhodopirellula baltica and the diversity of sulfatases in the genus Rhodopirellula.</title>
        <authorList>
            <person name="Wegner C.E."/>
            <person name="Richter-Heitmann T."/>
            <person name="Klindworth A."/>
            <person name="Klockow C."/>
            <person name="Richter M."/>
            <person name="Achstetter T."/>
            <person name="Glockner F.O."/>
            <person name="Harder J."/>
        </authorList>
    </citation>
    <scope>NUCLEOTIDE SEQUENCE [LARGE SCALE GENOMIC DNA]</scope>
    <source>
        <strain evidence="1">6C</strain>
    </source>
</reference>
<accession>M2AW41</accession>
<name>M2AW41_9BACT</name>
<comment type="caution">
    <text evidence="1">The sequence shown here is derived from an EMBL/GenBank/DDBJ whole genome shotgun (WGS) entry which is preliminary data.</text>
</comment>
<dbReference type="Proteomes" id="UP000011529">
    <property type="component" value="Unassembled WGS sequence"/>
</dbReference>